<dbReference type="Proteomes" id="UP000182334">
    <property type="component" value="Chromosome VI"/>
</dbReference>
<dbReference type="GO" id="GO:0006886">
    <property type="term" value="P:intracellular protein transport"/>
    <property type="evidence" value="ECO:0007669"/>
    <property type="project" value="TreeGrafter"/>
</dbReference>
<gene>
    <name evidence="2" type="ORF">SAMEA4029010_CIC11G00000002592</name>
</gene>
<dbReference type="EMBL" id="LT635761">
    <property type="protein sequence ID" value="SGZ57043.1"/>
    <property type="molecule type" value="Genomic_DNA"/>
</dbReference>
<name>A0A1L0C0K6_9ASCO</name>
<keyword evidence="3" id="KW-1185">Reference proteome</keyword>
<dbReference type="PANTHER" id="PTHR22957:SF27">
    <property type="entry name" value="TBC1 DOMAIN FAMILY MEMBER 13"/>
    <property type="match status" value="1"/>
</dbReference>
<dbReference type="GO" id="GO:0005096">
    <property type="term" value="F:GTPase activator activity"/>
    <property type="evidence" value="ECO:0007669"/>
    <property type="project" value="TreeGrafter"/>
</dbReference>
<dbReference type="PANTHER" id="PTHR22957">
    <property type="entry name" value="TBC1 DOMAIN FAMILY MEMBER GTPASE-ACTIVATING PROTEIN"/>
    <property type="match status" value="1"/>
</dbReference>
<dbReference type="InterPro" id="IPR000195">
    <property type="entry name" value="Rab-GAP-TBC_dom"/>
</dbReference>
<accession>A0A1L0C0K6</accession>
<organism evidence="2 3">
    <name type="scientific">Sungouiella intermedia</name>
    <dbReference type="NCBI Taxonomy" id="45354"/>
    <lineage>
        <taxon>Eukaryota</taxon>
        <taxon>Fungi</taxon>
        <taxon>Dikarya</taxon>
        <taxon>Ascomycota</taxon>
        <taxon>Saccharomycotina</taxon>
        <taxon>Pichiomycetes</taxon>
        <taxon>Metschnikowiaceae</taxon>
        <taxon>Sungouiella</taxon>
    </lineage>
</organism>
<dbReference type="STRING" id="45354.A0A1L0C0K6"/>
<evidence type="ECO:0000313" key="2">
    <source>
        <dbReference type="EMBL" id="SGZ57043.1"/>
    </source>
</evidence>
<proteinExistence type="predicted"/>
<evidence type="ECO:0000313" key="3">
    <source>
        <dbReference type="Proteomes" id="UP000182334"/>
    </source>
</evidence>
<feature type="domain" description="Rab-GAP TBC" evidence="1">
    <location>
        <begin position="37"/>
        <end position="329"/>
    </location>
</feature>
<sequence>MLKENDIIQKVLLTIEQYKGNANIFKNSVLNNEYTSKKSNFTRLLVWKTCFITESLNLQAWETNLKTSRVIYHKLRQSQEMQLPWWKLDIDSPFYAPEIVDRITKLSKPQRLVRVQNVQNDPLVLKSRSPTPLGPYEISEEDVDLLQSIILDIHRLFPGEKLFHDETNAALQTKKQLVSILYIWSKCNPQVGYKQGIHEILGLLYLNLLAESVEIPNTNTFSSDDLRILSLYDVHYLLHDLFTILNRFLISSGVISQFYQTETHLMASIEHFNGMLMKTDQLIHYNLITKLRLESQLWIIRYLRLLLLRELGSNLEIPSLLWDKLAACQLLAGNGQQCIPDLIMFIIAVLLVHIKTELVLCDFSEALSLLLHFPITSRLNQDPEFVDKVFKDALHLYENKDNDLKLYEYGLKLNKKYNSRLRVSVGYTSGDSPSNSLSAVSSPKLSTEVTRSIPTAEDSRAAKMAFEKVRMEMRLKKKAQLMLRN</sequence>
<dbReference type="AlphaFoldDB" id="A0A1L0C0K6"/>
<evidence type="ECO:0000259" key="1">
    <source>
        <dbReference type="PROSITE" id="PS50086"/>
    </source>
</evidence>
<dbReference type="Pfam" id="PF00566">
    <property type="entry name" value="RabGAP-TBC"/>
    <property type="match status" value="1"/>
</dbReference>
<dbReference type="PROSITE" id="PS50086">
    <property type="entry name" value="TBC_RABGAP"/>
    <property type="match status" value="1"/>
</dbReference>
<protein>
    <submittedName>
        <fullName evidence="2">CIC11C00000002592</fullName>
    </submittedName>
</protein>
<dbReference type="OrthoDB" id="27140at2759"/>
<reference evidence="2 3" key="1">
    <citation type="submission" date="2016-10" db="EMBL/GenBank/DDBJ databases">
        <authorList>
            <person name="de Groot N.N."/>
        </authorList>
    </citation>
    <scope>NUCLEOTIDE SEQUENCE [LARGE SCALE GENOMIC DNA]</scope>
    <source>
        <strain evidence="2 3">CBS 141442</strain>
    </source>
</reference>
<dbReference type="Gene3D" id="1.10.472.80">
    <property type="entry name" value="Ypt/Rab-GAP domain of gyp1p, domain 3"/>
    <property type="match status" value="1"/>
</dbReference>
<dbReference type="InterPro" id="IPR035969">
    <property type="entry name" value="Rab-GAP_TBC_sf"/>
</dbReference>
<dbReference type="SMART" id="SM00164">
    <property type="entry name" value="TBC"/>
    <property type="match status" value="1"/>
</dbReference>
<dbReference type="Gene3D" id="1.10.8.270">
    <property type="entry name" value="putative rabgap domain of human tbc1 domain family member 14 like domains"/>
    <property type="match status" value="1"/>
</dbReference>
<dbReference type="SUPFAM" id="SSF47923">
    <property type="entry name" value="Ypt/Rab-GAP domain of gyp1p"/>
    <property type="match status" value="2"/>
</dbReference>